<keyword evidence="2" id="KW-1133">Transmembrane helix</keyword>
<dbReference type="OrthoDB" id="3794517at2759"/>
<keyword evidence="2" id="KW-0812">Transmembrane</keyword>
<feature type="transmembrane region" description="Helical" evidence="2">
    <location>
        <begin position="109"/>
        <end position="133"/>
    </location>
</feature>
<evidence type="ECO:0000313" key="3">
    <source>
        <dbReference type="EMBL" id="KAF2678888.1"/>
    </source>
</evidence>
<reference evidence="3" key="1">
    <citation type="journal article" date="2020" name="Stud. Mycol.">
        <title>101 Dothideomycetes genomes: a test case for predicting lifestyles and emergence of pathogens.</title>
        <authorList>
            <person name="Haridas S."/>
            <person name="Albert R."/>
            <person name="Binder M."/>
            <person name="Bloem J."/>
            <person name="Labutti K."/>
            <person name="Salamov A."/>
            <person name="Andreopoulos B."/>
            <person name="Baker S."/>
            <person name="Barry K."/>
            <person name="Bills G."/>
            <person name="Bluhm B."/>
            <person name="Cannon C."/>
            <person name="Castanera R."/>
            <person name="Culley D."/>
            <person name="Daum C."/>
            <person name="Ezra D."/>
            <person name="Gonzalez J."/>
            <person name="Henrissat B."/>
            <person name="Kuo A."/>
            <person name="Liang C."/>
            <person name="Lipzen A."/>
            <person name="Lutzoni F."/>
            <person name="Magnuson J."/>
            <person name="Mondo S."/>
            <person name="Nolan M."/>
            <person name="Ohm R."/>
            <person name="Pangilinan J."/>
            <person name="Park H.-J."/>
            <person name="Ramirez L."/>
            <person name="Alfaro M."/>
            <person name="Sun H."/>
            <person name="Tritt A."/>
            <person name="Yoshinaga Y."/>
            <person name="Zwiers L.-H."/>
            <person name="Turgeon B."/>
            <person name="Goodwin S."/>
            <person name="Spatafora J."/>
            <person name="Crous P."/>
            <person name="Grigoriev I."/>
        </authorList>
    </citation>
    <scope>NUCLEOTIDE SEQUENCE</scope>
    <source>
        <strain evidence="3">CBS 122367</strain>
    </source>
</reference>
<feature type="region of interest" description="Disordered" evidence="1">
    <location>
        <begin position="67"/>
        <end position="105"/>
    </location>
</feature>
<organism evidence="3 4">
    <name type="scientific">Lentithecium fluviatile CBS 122367</name>
    <dbReference type="NCBI Taxonomy" id="1168545"/>
    <lineage>
        <taxon>Eukaryota</taxon>
        <taxon>Fungi</taxon>
        <taxon>Dikarya</taxon>
        <taxon>Ascomycota</taxon>
        <taxon>Pezizomycotina</taxon>
        <taxon>Dothideomycetes</taxon>
        <taxon>Pleosporomycetidae</taxon>
        <taxon>Pleosporales</taxon>
        <taxon>Massarineae</taxon>
        <taxon>Lentitheciaceae</taxon>
        <taxon>Lentithecium</taxon>
    </lineage>
</organism>
<name>A0A6G1ILB6_9PLEO</name>
<sequence length="200" mass="20700">MAFGCGDGSSTTSYACFCYESSAKFSSMIGKHVSTACNPDFPEQNSSAIEVFSSYCKLGEVAPTGVVTSASPTPSNSTASPGSGPATNSAEPTGPTSPEPAPREKKTNVAAIAAGVTVPIVVIAFGLAGFLLWRRKNKTEEPIELAAGGGEVSRTWWIGAHGEEASVSVSGFESKAQAEWHPGERKVSLIGHLHPVRGNN</sequence>
<dbReference type="Proteomes" id="UP000799291">
    <property type="component" value="Unassembled WGS sequence"/>
</dbReference>
<gene>
    <name evidence="3" type="ORF">K458DRAFT_422775</name>
</gene>
<feature type="compositionally biased region" description="Low complexity" evidence="1">
    <location>
        <begin position="68"/>
        <end position="86"/>
    </location>
</feature>
<evidence type="ECO:0000256" key="1">
    <source>
        <dbReference type="SAM" id="MobiDB-lite"/>
    </source>
</evidence>
<keyword evidence="2" id="KW-0472">Membrane</keyword>
<evidence type="ECO:0000313" key="4">
    <source>
        <dbReference type="Proteomes" id="UP000799291"/>
    </source>
</evidence>
<dbReference type="EMBL" id="MU005608">
    <property type="protein sequence ID" value="KAF2678888.1"/>
    <property type="molecule type" value="Genomic_DNA"/>
</dbReference>
<dbReference type="AlphaFoldDB" id="A0A6G1ILB6"/>
<evidence type="ECO:0000256" key="2">
    <source>
        <dbReference type="SAM" id="Phobius"/>
    </source>
</evidence>
<protein>
    <submittedName>
        <fullName evidence="3">Uncharacterized protein</fullName>
    </submittedName>
</protein>
<accession>A0A6G1ILB6</accession>
<proteinExistence type="predicted"/>
<keyword evidence="4" id="KW-1185">Reference proteome</keyword>